<feature type="transmembrane region" description="Helical" evidence="1">
    <location>
        <begin position="18"/>
        <end position="40"/>
    </location>
</feature>
<protein>
    <recommendedName>
        <fullName evidence="4">DUF4386 domain-containing protein</fullName>
    </recommendedName>
</protein>
<feature type="transmembrane region" description="Helical" evidence="1">
    <location>
        <begin position="103"/>
        <end position="124"/>
    </location>
</feature>
<reference evidence="2" key="1">
    <citation type="submission" date="2020-10" db="EMBL/GenBank/DDBJ databases">
        <title>Taxonomic study of unclassified bacteria belonging to the class Ktedonobacteria.</title>
        <authorList>
            <person name="Yabe S."/>
            <person name="Wang C.M."/>
            <person name="Zheng Y."/>
            <person name="Sakai Y."/>
            <person name="Cavaletti L."/>
            <person name="Monciardini P."/>
            <person name="Donadio S."/>
        </authorList>
    </citation>
    <scope>NUCLEOTIDE SEQUENCE</scope>
    <source>
        <strain evidence="2">SOSP1-1</strain>
    </source>
</reference>
<keyword evidence="1" id="KW-0472">Membrane</keyword>
<evidence type="ECO:0000313" key="3">
    <source>
        <dbReference type="Proteomes" id="UP000612362"/>
    </source>
</evidence>
<sequence length="245" mass="26275">MHIQTYTVTATIRRAGPYLGIVAVVYSAFHLANIFAVSTLNPFLSSTFPGANATASAIASFFQQTPDLVRLYTIFQFGAGIAFGTFAIAVFSRLRLLGAHPAWLNIALFSGIMTGLDIATASHITWVMTWPGIAQNVPLTVALYYLQFTFGGPGFSVPVGLFAGSIAIAAMKMKLLPKWIIWPGIFIGIVGILSSLNLIMPVTPPIPFLIPLTRFPNFVWIIAAGFALPVPDSAANQQEVVGNKS</sequence>
<dbReference type="AlphaFoldDB" id="A0A8J3HXB1"/>
<dbReference type="Proteomes" id="UP000612362">
    <property type="component" value="Unassembled WGS sequence"/>
</dbReference>
<feature type="transmembrane region" description="Helical" evidence="1">
    <location>
        <begin position="206"/>
        <end position="228"/>
    </location>
</feature>
<keyword evidence="3" id="KW-1185">Reference proteome</keyword>
<feature type="transmembrane region" description="Helical" evidence="1">
    <location>
        <begin position="71"/>
        <end position="91"/>
    </location>
</feature>
<feature type="transmembrane region" description="Helical" evidence="1">
    <location>
        <begin position="180"/>
        <end position="200"/>
    </location>
</feature>
<feature type="transmembrane region" description="Helical" evidence="1">
    <location>
        <begin position="144"/>
        <end position="168"/>
    </location>
</feature>
<evidence type="ECO:0000256" key="1">
    <source>
        <dbReference type="SAM" id="Phobius"/>
    </source>
</evidence>
<evidence type="ECO:0000313" key="2">
    <source>
        <dbReference type="EMBL" id="GHO45857.1"/>
    </source>
</evidence>
<comment type="caution">
    <text evidence="2">The sequence shown here is derived from an EMBL/GenBank/DDBJ whole genome shotgun (WGS) entry which is preliminary data.</text>
</comment>
<keyword evidence="1" id="KW-1133">Transmembrane helix</keyword>
<gene>
    <name evidence="2" type="ORF">KSX_40200</name>
</gene>
<organism evidence="2 3">
    <name type="scientific">Ktedonospora formicarum</name>
    <dbReference type="NCBI Taxonomy" id="2778364"/>
    <lineage>
        <taxon>Bacteria</taxon>
        <taxon>Bacillati</taxon>
        <taxon>Chloroflexota</taxon>
        <taxon>Ktedonobacteria</taxon>
        <taxon>Ktedonobacterales</taxon>
        <taxon>Ktedonobacteraceae</taxon>
        <taxon>Ktedonospora</taxon>
    </lineage>
</organism>
<keyword evidence="1" id="KW-0812">Transmembrane</keyword>
<proteinExistence type="predicted"/>
<dbReference type="RefSeq" id="WP_220195281.1">
    <property type="nucleotide sequence ID" value="NZ_BNJF01000002.1"/>
</dbReference>
<name>A0A8J3HXB1_9CHLR</name>
<accession>A0A8J3HXB1</accession>
<dbReference type="EMBL" id="BNJF01000002">
    <property type="protein sequence ID" value="GHO45857.1"/>
    <property type="molecule type" value="Genomic_DNA"/>
</dbReference>
<evidence type="ECO:0008006" key="4">
    <source>
        <dbReference type="Google" id="ProtNLM"/>
    </source>
</evidence>